<dbReference type="GO" id="GO:2000134">
    <property type="term" value="P:negative regulation of G1/S transition of mitotic cell cycle"/>
    <property type="evidence" value="ECO:0007669"/>
    <property type="project" value="TreeGrafter"/>
</dbReference>
<dbReference type="AlphaFoldDB" id="A0A3Q4BBP4"/>
<name>A0A3Q4BBP4_MOLML</name>
<keyword evidence="9 14" id="KW-0040">ANK repeat</keyword>
<dbReference type="GO" id="GO:0006915">
    <property type="term" value="P:apoptotic process"/>
    <property type="evidence" value="ECO:0007669"/>
    <property type="project" value="UniProtKB-KW"/>
</dbReference>
<dbReference type="GO" id="GO:0008285">
    <property type="term" value="P:negative regulation of cell population proliferation"/>
    <property type="evidence" value="ECO:0007669"/>
    <property type="project" value="TreeGrafter"/>
</dbReference>
<proteinExistence type="predicted"/>
<keyword evidence="10 15" id="KW-0175">Coiled coil</keyword>
<feature type="compositionally biased region" description="Basic and acidic residues" evidence="16">
    <location>
        <begin position="570"/>
        <end position="580"/>
    </location>
</feature>
<evidence type="ECO:0000256" key="5">
    <source>
        <dbReference type="ARBA" id="ARBA00022553"/>
    </source>
</evidence>
<accession>A0A3Q4BBP4</accession>
<feature type="compositionally biased region" description="Polar residues" evidence="16">
    <location>
        <begin position="144"/>
        <end position="184"/>
    </location>
</feature>
<evidence type="ECO:0000256" key="9">
    <source>
        <dbReference type="ARBA" id="ARBA00023043"/>
    </source>
</evidence>
<dbReference type="Pfam" id="PF12075">
    <property type="entry name" value="KN_motif"/>
    <property type="match status" value="1"/>
</dbReference>
<keyword evidence="11" id="KW-0496">Mitochondrion</keyword>
<evidence type="ECO:0000256" key="14">
    <source>
        <dbReference type="PROSITE-ProRule" id="PRU00023"/>
    </source>
</evidence>
<dbReference type="PANTHER" id="PTHR24168:SF0">
    <property type="entry name" value="KN MOTIF AND ANKYRIN REPEAT DOMAIN-CONTAINING PROTEIN 2"/>
    <property type="match status" value="1"/>
</dbReference>
<keyword evidence="6" id="KW-0053">Apoptosis</keyword>
<dbReference type="GO" id="GO:0005739">
    <property type="term" value="C:mitochondrion"/>
    <property type="evidence" value="ECO:0007669"/>
    <property type="project" value="UniProtKB-SubCell"/>
</dbReference>
<dbReference type="OMA" id="DTVVQKC"/>
<keyword evidence="7" id="KW-0677">Repeat</keyword>
<reference evidence="17" key="1">
    <citation type="submission" date="2025-08" db="UniProtKB">
        <authorList>
            <consortium name="Ensembl"/>
        </authorList>
    </citation>
    <scope>IDENTIFICATION</scope>
</reference>
<evidence type="ECO:0000256" key="4">
    <source>
        <dbReference type="ARBA" id="ARBA00022490"/>
    </source>
</evidence>
<evidence type="ECO:0000256" key="12">
    <source>
        <dbReference type="ARBA" id="ARBA00023163"/>
    </source>
</evidence>
<evidence type="ECO:0000256" key="13">
    <source>
        <dbReference type="ARBA" id="ARBA00040277"/>
    </source>
</evidence>
<evidence type="ECO:0000256" key="16">
    <source>
        <dbReference type="SAM" id="MobiDB-lite"/>
    </source>
</evidence>
<dbReference type="GO" id="GO:0030837">
    <property type="term" value="P:negative regulation of actin filament polymerization"/>
    <property type="evidence" value="ECO:0007669"/>
    <property type="project" value="InterPro"/>
</dbReference>
<evidence type="ECO:0000256" key="8">
    <source>
        <dbReference type="ARBA" id="ARBA00023015"/>
    </source>
</evidence>
<evidence type="ECO:0000256" key="15">
    <source>
        <dbReference type="SAM" id="Coils"/>
    </source>
</evidence>
<evidence type="ECO:0000256" key="3">
    <source>
        <dbReference type="ARBA" id="ARBA00022481"/>
    </source>
</evidence>
<protein>
    <recommendedName>
        <fullName evidence="13">KN motif and ankyrin repeat domain-containing protein 2</fullName>
    </recommendedName>
</protein>
<dbReference type="FunFam" id="1.25.40.20:FF:000017">
    <property type="entry name" value="KN motif and ankyrin repeat domain-containing protein 1"/>
    <property type="match status" value="1"/>
</dbReference>
<feature type="compositionally biased region" description="Low complexity" evidence="16">
    <location>
        <begin position="684"/>
        <end position="699"/>
    </location>
</feature>
<feature type="compositionally biased region" description="Polar residues" evidence="16">
    <location>
        <begin position="283"/>
        <end position="293"/>
    </location>
</feature>
<keyword evidence="5" id="KW-0597">Phosphoprotein</keyword>
<dbReference type="InterPro" id="IPR021939">
    <property type="entry name" value="KN_motif"/>
</dbReference>
<evidence type="ECO:0000256" key="2">
    <source>
        <dbReference type="ARBA" id="ARBA00004496"/>
    </source>
</evidence>
<dbReference type="SUPFAM" id="SSF48403">
    <property type="entry name" value="Ankyrin repeat"/>
    <property type="match status" value="1"/>
</dbReference>
<feature type="compositionally biased region" description="Polar residues" evidence="16">
    <location>
        <begin position="584"/>
        <end position="609"/>
    </location>
</feature>
<keyword evidence="18" id="KW-1185">Reference proteome</keyword>
<dbReference type="SMART" id="SM00248">
    <property type="entry name" value="ANK"/>
    <property type="match status" value="5"/>
</dbReference>
<evidence type="ECO:0000256" key="7">
    <source>
        <dbReference type="ARBA" id="ARBA00022737"/>
    </source>
</evidence>
<feature type="repeat" description="ANK" evidence="14">
    <location>
        <begin position="927"/>
        <end position="960"/>
    </location>
</feature>
<feature type="region of interest" description="Disordered" evidence="16">
    <location>
        <begin position="992"/>
        <end position="1011"/>
    </location>
</feature>
<keyword evidence="3" id="KW-0488">Methylation</keyword>
<evidence type="ECO:0000256" key="1">
    <source>
        <dbReference type="ARBA" id="ARBA00004173"/>
    </source>
</evidence>
<comment type="subcellular location">
    <subcellularLocation>
        <location evidence="2">Cytoplasm</location>
    </subcellularLocation>
    <subcellularLocation>
        <location evidence="1">Mitochondrion</location>
    </subcellularLocation>
</comment>
<keyword evidence="12" id="KW-0804">Transcription</keyword>
<feature type="compositionally biased region" description="Polar residues" evidence="16">
    <location>
        <begin position="509"/>
        <end position="521"/>
    </location>
</feature>
<feature type="coiled-coil region" evidence="15">
    <location>
        <begin position="346"/>
        <end position="380"/>
    </location>
</feature>
<evidence type="ECO:0000313" key="17">
    <source>
        <dbReference type="Ensembl" id="ENSMMOP00000015945.1"/>
    </source>
</evidence>
<feature type="region of interest" description="Disordered" evidence="16">
    <location>
        <begin position="1"/>
        <end position="29"/>
    </location>
</feature>
<dbReference type="GO" id="GO:0000122">
    <property type="term" value="P:negative regulation of transcription by RNA polymerase II"/>
    <property type="evidence" value="ECO:0007669"/>
    <property type="project" value="TreeGrafter"/>
</dbReference>
<dbReference type="PROSITE" id="PS50297">
    <property type="entry name" value="ANK_REP_REGION"/>
    <property type="match status" value="3"/>
</dbReference>
<keyword evidence="4" id="KW-0963">Cytoplasm</keyword>
<dbReference type="PROSITE" id="PS50088">
    <property type="entry name" value="ANK_REPEAT"/>
    <property type="match status" value="3"/>
</dbReference>
<reference evidence="17" key="2">
    <citation type="submission" date="2025-09" db="UniProtKB">
        <authorList>
            <consortium name="Ensembl"/>
        </authorList>
    </citation>
    <scope>IDENTIFICATION</scope>
</reference>
<feature type="region of interest" description="Disordered" evidence="16">
    <location>
        <begin position="268"/>
        <end position="332"/>
    </location>
</feature>
<dbReference type="GO" id="GO:0033147">
    <property type="term" value="P:negative regulation of intracellular estrogen receptor signaling pathway"/>
    <property type="evidence" value="ECO:0007669"/>
    <property type="project" value="TreeGrafter"/>
</dbReference>
<sequence length="1011" mass="107910">MAQVLHMDPSFPKLNPPAPPSLHGKEQEAPYSVETPYGYRLDLDFLKYVNDIEKGNTIKKVPIQRRPRYGSLPRGYGYTGSWWTSTESLCSNASMDSRHSSFSYCAPGYHTSQRPSFSTARVEKTLLDARRKLEEEKEGRRFSNLGSMHSSVAGSNTSLSSAHSFNRAQGGSGSFTPINSGLSTPVTPTPAHLQHVREQMAAALRKIKELEEQVKTIPVLQVKISVLQEEKRQLSVQLKSQKFLGHSLGFSRSRPRGELYIDIPEEEVSGGAKSGNKPAGPLSPSSPEATKQDSGCEIEDTVIVGGAQPDAKREVRTIGVGPEGARGSRQVGVGVREEDLGLPPETEALKNQVGQLEGQLKRTMQELQAAQQQVATAQNAPQADHPVMATSTGWQGPQGCNLHTLVSFTQLPQQREQRTVGIQVYTLEQPTVMEVGTLLRAETCAPFELPIAVSSKQVRDVLKSELSTSVPVAAPVIAVRTSGTHIGLLHSKEGDRHLRRSAEAVQAQEGPQTSSPPSSLRSIMKRKAEGEPGSPSTKKNLQFIGVNGSYESTSSDDSSSESSDEGSDSSEYHEAREKLPESTVPHQQVAHNKVSQPPENNSVPQQTAIQVPAVIPDSRPSPSQSATVETRLPEKPHRSPATDTAPQDFASRPLVSVSGLTPSCPGNDSASDGTVGQPTEQHKVTTSTSSSTESTSPSVCVSKTAEITKQQYTVGSGTAAPSGQSELKPAAESSAIDTVSAKQVLELSDSLMSALRALQKALGEPNAFSQQGARAAYTNVLQEWLRVSCHKAADTAVVKAYMSAFASVSPQLLEFVINMADGNGNTALHYTVSHSNFSVVKLLLDTLCNADKQNKAGYTAIMLTALAAFHSDSDLQTVLQLLRTGDVNAKASQAGQTALMLAVSHGRGDMVRALLSCGAQVNIRDDDGSTALMCACEHGHVDIVRQLLSVPGCDATLTDNDGSTALSIALEASQNDIAVLLYAHLNFAKPPSPVSPKSPLLGTSPPSGETK</sequence>
<dbReference type="Ensembl" id="ENSMMOT00000016211.1">
    <property type="protein sequence ID" value="ENSMMOP00000015945.1"/>
    <property type="gene ID" value="ENSMMOG00000012164.1"/>
</dbReference>
<organism evidence="17 18">
    <name type="scientific">Mola mola</name>
    <name type="common">Ocean sunfish</name>
    <name type="synonym">Tetraodon mola</name>
    <dbReference type="NCBI Taxonomy" id="94237"/>
    <lineage>
        <taxon>Eukaryota</taxon>
        <taxon>Metazoa</taxon>
        <taxon>Chordata</taxon>
        <taxon>Craniata</taxon>
        <taxon>Vertebrata</taxon>
        <taxon>Euteleostomi</taxon>
        <taxon>Actinopterygii</taxon>
        <taxon>Neopterygii</taxon>
        <taxon>Teleostei</taxon>
        <taxon>Neoteleostei</taxon>
        <taxon>Acanthomorphata</taxon>
        <taxon>Eupercaria</taxon>
        <taxon>Tetraodontiformes</taxon>
        <taxon>Molidae</taxon>
        <taxon>Mola</taxon>
    </lineage>
</organism>
<feature type="compositionally biased region" description="Polar residues" evidence="16">
    <location>
        <begin position="658"/>
        <end position="679"/>
    </location>
</feature>
<keyword evidence="8" id="KW-0805">Transcription regulation</keyword>
<evidence type="ECO:0000256" key="11">
    <source>
        <dbReference type="ARBA" id="ARBA00023128"/>
    </source>
</evidence>
<evidence type="ECO:0000313" key="18">
    <source>
        <dbReference type="Proteomes" id="UP000261620"/>
    </source>
</evidence>
<dbReference type="Gene3D" id="1.25.40.20">
    <property type="entry name" value="Ankyrin repeat-containing domain"/>
    <property type="match status" value="1"/>
</dbReference>
<evidence type="ECO:0000256" key="6">
    <source>
        <dbReference type="ARBA" id="ARBA00022703"/>
    </source>
</evidence>
<feature type="repeat" description="ANK" evidence="14">
    <location>
        <begin position="894"/>
        <end position="926"/>
    </location>
</feature>
<dbReference type="Proteomes" id="UP000261620">
    <property type="component" value="Unplaced"/>
</dbReference>
<dbReference type="InterPro" id="IPR002110">
    <property type="entry name" value="Ankyrin_rpt"/>
</dbReference>
<dbReference type="STRING" id="94237.ENSMMOP00000015945"/>
<feature type="compositionally biased region" description="Acidic residues" evidence="16">
    <location>
        <begin position="558"/>
        <end position="568"/>
    </location>
</feature>
<dbReference type="Pfam" id="PF13857">
    <property type="entry name" value="Ank_5"/>
    <property type="match status" value="1"/>
</dbReference>
<dbReference type="PANTHER" id="PTHR24168">
    <property type="entry name" value="KN MOTIF AND ANKYRIN REPEAT DOMAIN-CONTAINING"/>
    <property type="match status" value="1"/>
</dbReference>
<feature type="region of interest" description="Disordered" evidence="16">
    <location>
        <begin position="135"/>
        <end position="184"/>
    </location>
</feature>
<feature type="repeat" description="ANK" evidence="14">
    <location>
        <begin position="823"/>
        <end position="855"/>
    </location>
</feature>
<dbReference type="GO" id="GO:0070563">
    <property type="term" value="P:negative regulation of vitamin D receptor signaling pathway"/>
    <property type="evidence" value="ECO:0007669"/>
    <property type="project" value="TreeGrafter"/>
</dbReference>
<dbReference type="Pfam" id="PF13637">
    <property type="entry name" value="Ank_4"/>
    <property type="match status" value="1"/>
</dbReference>
<feature type="region of interest" description="Disordered" evidence="16">
    <location>
        <begin position="499"/>
        <end position="699"/>
    </location>
</feature>
<dbReference type="InterPro" id="IPR047184">
    <property type="entry name" value="KANK1-4"/>
</dbReference>
<evidence type="ECO:0000256" key="10">
    <source>
        <dbReference type="ARBA" id="ARBA00023054"/>
    </source>
</evidence>
<dbReference type="InterPro" id="IPR036770">
    <property type="entry name" value="Ankyrin_rpt-contain_sf"/>
</dbReference>